<reference evidence="8 9" key="1">
    <citation type="submission" date="2023-04" db="EMBL/GenBank/DDBJ databases">
        <authorList>
            <person name="Hsu D."/>
        </authorList>
    </citation>
    <scope>NUCLEOTIDE SEQUENCE [LARGE SCALE GENOMIC DNA]</scope>
    <source>
        <strain evidence="8 9">MK1</strain>
    </source>
</reference>
<dbReference type="Pfam" id="PF01258">
    <property type="entry name" value="zf-dskA_traR"/>
    <property type="match status" value="1"/>
</dbReference>
<dbReference type="GO" id="GO:0008270">
    <property type="term" value="F:zinc ion binding"/>
    <property type="evidence" value="ECO:0007669"/>
    <property type="project" value="UniProtKB-KW"/>
</dbReference>
<dbReference type="PANTHER" id="PTHR33823:SF4">
    <property type="entry name" value="GENERAL STRESS PROTEIN 16O"/>
    <property type="match status" value="1"/>
</dbReference>
<sequence length="240" mass="26952">MLENLDHYRKKLLAAKKQAKQEIRNINEGGLSNSFKDSTSELSSYDNHPADSGTETFERSKDFALRETSRIWLSKIDNALKNIDEGTYGNCAKCHQPIAKERLDVEPETDLCIECRRDSEGHGNPDVRPVEEKVISMPYGGEPGDVLGDADQIEYDGEDTWQDAMQYTEHAERARAGAYYGGADENENIGQVEPVEGIPYFRGADGVIYEDVYGLDDESAPEEVVRGDKGWDKVRPNKKK</sequence>
<name>A0AAU0UNQ1_9FIRM</name>
<dbReference type="SUPFAM" id="SSF109635">
    <property type="entry name" value="DnaK suppressor protein DksA, alpha-hairpin domain"/>
    <property type="match status" value="1"/>
</dbReference>
<dbReference type="KEGG" id="dbc:MFMK1_001645"/>
<evidence type="ECO:0000256" key="1">
    <source>
        <dbReference type="ARBA" id="ARBA00022723"/>
    </source>
</evidence>
<dbReference type="AlphaFoldDB" id="A0AAU0UNQ1"/>
<keyword evidence="2" id="KW-0863">Zinc-finger</keyword>
<dbReference type="PANTHER" id="PTHR33823">
    <property type="entry name" value="RNA POLYMERASE-BINDING TRANSCRIPTION FACTOR DKSA-RELATED"/>
    <property type="match status" value="1"/>
</dbReference>
<proteinExistence type="predicted"/>
<dbReference type="InterPro" id="IPR014240">
    <property type="entry name" value="YteA"/>
</dbReference>
<dbReference type="Proteomes" id="UP001329915">
    <property type="component" value="Chromosome"/>
</dbReference>
<dbReference type="PROSITE" id="PS51128">
    <property type="entry name" value="ZF_DKSA_2"/>
    <property type="match status" value="1"/>
</dbReference>
<protein>
    <submittedName>
        <fullName evidence="8">TraR/DksA C4-type zinc finger protein</fullName>
    </submittedName>
</protein>
<evidence type="ECO:0000313" key="9">
    <source>
        <dbReference type="Proteomes" id="UP001329915"/>
    </source>
</evidence>
<keyword evidence="1" id="KW-0479">Metal-binding</keyword>
<organism evidence="8 9">
    <name type="scientific">Metallumcola ferriviriculae</name>
    <dbReference type="NCBI Taxonomy" id="3039180"/>
    <lineage>
        <taxon>Bacteria</taxon>
        <taxon>Bacillati</taxon>
        <taxon>Bacillota</taxon>
        <taxon>Clostridia</taxon>
        <taxon>Neomoorellales</taxon>
        <taxon>Desulfitibacteraceae</taxon>
        <taxon>Metallumcola</taxon>
    </lineage>
</organism>
<gene>
    <name evidence="8" type="ORF">MFMK1_001645</name>
</gene>
<feature type="compositionally biased region" description="Basic and acidic residues" evidence="6">
    <location>
        <begin position="223"/>
        <end position="240"/>
    </location>
</feature>
<evidence type="ECO:0000313" key="8">
    <source>
        <dbReference type="EMBL" id="WRO21824.1"/>
    </source>
</evidence>
<keyword evidence="9" id="KW-1185">Reference proteome</keyword>
<feature type="compositionally biased region" description="Polar residues" evidence="6">
    <location>
        <begin position="30"/>
        <end position="46"/>
    </location>
</feature>
<feature type="region of interest" description="Disordered" evidence="6">
    <location>
        <begin position="218"/>
        <end position="240"/>
    </location>
</feature>
<dbReference type="InterPro" id="IPR000962">
    <property type="entry name" value="Znf_DskA_TraR"/>
</dbReference>
<evidence type="ECO:0000256" key="4">
    <source>
        <dbReference type="PROSITE-ProRule" id="PRU00510"/>
    </source>
</evidence>
<feature type="zinc finger region" description="dksA C4-type" evidence="4">
    <location>
        <begin position="91"/>
        <end position="115"/>
    </location>
</feature>
<evidence type="ECO:0000256" key="5">
    <source>
        <dbReference type="SAM" id="Coils"/>
    </source>
</evidence>
<feature type="region of interest" description="Disordered" evidence="6">
    <location>
        <begin position="29"/>
        <end position="57"/>
    </location>
</feature>
<feature type="coiled-coil region" evidence="5">
    <location>
        <begin position="2"/>
        <end position="29"/>
    </location>
</feature>
<accession>A0AAU0UNQ1</accession>
<evidence type="ECO:0000256" key="2">
    <source>
        <dbReference type="ARBA" id="ARBA00022771"/>
    </source>
</evidence>
<dbReference type="InterPro" id="IPR037187">
    <property type="entry name" value="DnaK_N"/>
</dbReference>
<feature type="domain" description="Zinc finger DksA/TraR C4-type" evidence="7">
    <location>
        <begin position="86"/>
        <end position="120"/>
    </location>
</feature>
<evidence type="ECO:0000259" key="7">
    <source>
        <dbReference type="Pfam" id="PF01258"/>
    </source>
</evidence>
<dbReference type="SUPFAM" id="SSF57716">
    <property type="entry name" value="Glucocorticoid receptor-like (DNA-binding domain)"/>
    <property type="match status" value="1"/>
</dbReference>
<dbReference type="EMBL" id="CP121694">
    <property type="protein sequence ID" value="WRO21824.1"/>
    <property type="molecule type" value="Genomic_DNA"/>
</dbReference>
<dbReference type="Gene3D" id="1.20.120.910">
    <property type="entry name" value="DksA, coiled-coil domain"/>
    <property type="match status" value="1"/>
</dbReference>
<keyword evidence="5" id="KW-0175">Coiled coil</keyword>
<dbReference type="RefSeq" id="WP_366924653.1">
    <property type="nucleotide sequence ID" value="NZ_CP121694.1"/>
</dbReference>
<evidence type="ECO:0000256" key="6">
    <source>
        <dbReference type="SAM" id="MobiDB-lite"/>
    </source>
</evidence>
<keyword evidence="3" id="KW-0862">Zinc</keyword>
<evidence type="ECO:0000256" key="3">
    <source>
        <dbReference type="ARBA" id="ARBA00022833"/>
    </source>
</evidence>
<dbReference type="NCBIfam" id="TIGR02890">
    <property type="entry name" value="bacill_yteA"/>
    <property type="match status" value="1"/>
</dbReference>